<dbReference type="PANTHER" id="PTHR28624">
    <property type="entry name" value="COILED-COIL DOMAIN-CONTAINING PROTEIN 51"/>
    <property type="match status" value="1"/>
</dbReference>
<dbReference type="GO" id="GO:0034220">
    <property type="term" value="P:monoatomic ion transmembrane transport"/>
    <property type="evidence" value="ECO:0007669"/>
    <property type="project" value="UniProtKB-KW"/>
</dbReference>
<evidence type="ECO:0000256" key="2">
    <source>
        <dbReference type="SAM" id="MobiDB-lite"/>
    </source>
</evidence>
<dbReference type="AlphaFoldDB" id="A0A8M1KDH4"/>
<keyword evidence="3" id="KW-0472">Membrane</keyword>
<organism evidence="4 7">
    <name type="scientific">Clupea harengus</name>
    <name type="common">Atlantic herring</name>
    <dbReference type="NCBI Taxonomy" id="7950"/>
    <lineage>
        <taxon>Eukaryota</taxon>
        <taxon>Metazoa</taxon>
        <taxon>Chordata</taxon>
        <taxon>Craniata</taxon>
        <taxon>Vertebrata</taxon>
        <taxon>Euteleostomi</taxon>
        <taxon>Actinopterygii</taxon>
        <taxon>Neopterygii</taxon>
        <taxon>Teleostei</taxon>
        <taxon>Clupei</taxon>
        <taxon>Clupeiformes</taxon>
        <taxon>Clupeoidei</taxon>
        <taxon>Clupeidae</taxon>
        <taxon>Clupea</taxon>
    </lineage>
</organism>
<feature type="transmembrane region" description="Helical" evidence="3">
    <location>
        <begin position="205"/>
        <end position="224"/>
    </location>
</feature>
<reference evidence="5 6" key="1">
    <citation type="submission" date="2025-04" db="UniProtKB">
        <authorList>
            <consortium name="RefSeq"/>
        </authorList>
    </citation>
    <scope>IDENTIFICATION</scope>
</reference>
<keyword evidence="5 6" id="KW-0813">Transport</keyword>
<evidence type="ECO:0000313" key="7">
    <source>
        <dbReference type="RefSeq" id="XP_042560545.1"/>
    </source>
</evidence>
<dbReference type="PANTHER" id="PTHR28624:SF1">
    <property type="entry name" value="MITOCHONDRIAL POTASSIUM CHANNEL"/>
    <property type="match status" value="1"/>
</dbReference>
<dbReference type="Proteomes" id="UP000515152">
    <property type="component" value="Unplaced"/>
</dbReference>
<evidence type="ECO:0000313" key="4">
    <source>
        <dbReference type="Proteomes" id="UP000515152"/>
    </source>
</evidence>
<dbReference type="GeneID" id="122129880"/>
<evidence type="ECO:0000256" key="1">
    <source>
        <dbReference type="SAM" id="Coils"/>
    </source>
</evidence>
<keyword evidence="4" id="KW-1185">Reference proteome</keyword>
<feature type="transmembrane region" description="Helical" evidence="3">
    <location>
        <begin position="409"/>
        <end position="431"/>
    </location>
</feature>
<gene>
    <name evidence="5 6 7" type="primary">ccdc51</name>
</gene>
<name>A0A8M1KDH4_CLUHA</name>
<proteinExistence type="predicted"/>
<keyword evidence="3" id="KW-0812">Transmembrane</keyword>
<keyword evidence="1" id="KW-0175">Coiled coil</keyword>
<sequence>MRYRLTCVPRTIGTYVNLHHGSGRLRQDVFICRAYCLHQKPQNGPSKMESVRQHTLATLKSLTELGHRWGQNSMQKATATVNYWWERYEEFVGLNEVRDAQLKVTEAEQSFMVARGMVREAHRSLEALQVRLKEVRDRLDRVSREEVHYLELATLEHKLLQEERRLRTAYEGAEGAERERFALFSAGVRASHDKERTRAERTKNWSIIGSILGAVIGVMGSTYINRVRLQELKSLLEEAQKGPASLQEVIRDQASLHKSLEEELQSLIGSLKTMLTDLVERARKPQPSPVPAPALATPQPQPPAPLVARPVEPSASEAALKEVLLYSQNSQVLLEGVKAQLEQLGQSVGSVSAELQEVRKAIETLPPPPVVERPVIQAKEHMLVCDTESVMQGLDQAQRRLEIQINRATLYNSVLTYTAFALTVPALYFIFRST</sequence>
<dbReference type="RefSeq" id="XP_042560544.1">
    <property type="nucleotide sequence ID" value="XM_042704610.1"/>
</dbReference>
<dbReference type="OrthoDB" id="6243211at2759"/>
<dbReference type="KEGG" id="char:122129880"/>
<feature type="region of interest" description="Disordered" evidence="2">
    <location>
        <begin position="282"/>
        <end position="302"/>
    </location>
</feature>
<keyword evidence="3" id="KW-1133">Transmembrane helix</keyword>
<protein>
    <submittedName>
        <fullName evidence="5 6">Mitochondrial potassium channel</fullName>
    </submittedName>
</protein>
<keyword evidence="5 6" id="KW-0407">Ion channel</keyword>
<dbReference type="RefSeq" id="XP_042560545.1">
    <property type="nucleotide sequence ID" value="XM_042704611.1"/>
</dbReference>
<accession>A0A8M1KDH4</accession>
<evidence type="ECO:0000256" key="3">
    <source>
        <dbReference type="SAM" id="Phobius"/>
    </source>
</evidence>
<dbReference type="CTD" id="79714"/>
<evidence type="ECO:0000313" key="6">
    <source>
        <dbReference type="RefSeq" id="XP_042560544.1"/>
    </source>
</evidence>
<dbReference type="InterPro" id="IPR037660">
    <property type="entry name" value="CCDC51"/>
</dbReference>
<dbReference type="RefSeq" id="XP_042560543.1">
    <property type="nucleotide sequence ID" value="XM_042704609.1"/>
</dbReference>
<feature type="coiled-coil region" evidence="1">
    <location>
        <begin position="118"/>
        <end position="145"/>
    </location>
</feature>
<evidence type="ECO:0000313" key="5">
    <source>
        <dbReference type="RefSeq" id="XP_042560543.1"/>
    </source>
</evidence>
<keyword evidence="5 6" id="KW-0406">Ion transport</keyword>
<dbReference type="GeneTree" id="ENSGT00940000164287"/>